<name>A0A4P8MVP5_9CAUD</name>
<protein>
    <submittedName>
        <fullName evidence="1">Uncharacterized protein</fullName>
    </submittedName>
</protein>
<dbReference type="EMBL" id="MK719703">
    <property type="protein sequence ID" value="QCQ58141.1"/>
    <property type="molecule type" value="Genomic_DNA"/>
</dbReference>
<organism evidence="1 2">
    <name type="scientific">Rheinheimera phage vB_RspM_Barba2A</name>
    <dbReference type="NCBI Taxonomy" id="2565679"/>
    <lineage>
        <taxon>Viruses</taxon>
        <taxon>Duplodnaviria</taxon>
        <taxon>Heunggongvirae</taxon>
        <taxon>Uroviricota</taxon>
        <taxon>Caudoviricetes</taxon>
        <taxon>Barbavirus</taxon>
        <taxon>Barbavirus barba18A</taxon>
    </lineage>
</organism>
<accession>A0A4P8MVP5</accession>
<evidence type="ECO:0000313" key="2">
    <source>
        <dbReference type="Proteomes" id="UP000302738"/>
    </source>
</evidence>
<sequence length="104" mass="11588">MSQPKTIQVDNVQYVRADSVSVAATKKQIVVLQRGWIVVGDVERTPEEIKISNCYVIRNWGTTKGLGELAEKGPTVKTVLDKCPDVMVHPLTVVMYMNVNGSKW</sequence>
<gene>
    <name evidence="1" type="ORF">Barba2A_gp018</name>
</gene>
<reference evidence="1 2" key="1">
    <citation type="submission" date="2019-03" db="EMBL/GenBank/DDBJ databases">
        <title>Genomic and seasonal variations among aquatic phages infecting the Baltic Sea Gammaproteobacteria Rheinheimera sp. bal341.</title>
        <authorList>
            <person name="Nilsson E."/>
            <person name="Li K."/>
            <person name="Fridlund J."/>
            <person name="Sulcius S."/>
            <person name="Bunse C."/>
            <person name="Karlsson C.M.G."/>
            <person name="Lindh M."/>
            <person name="Lundin D."/>
            <person name="Pinhassi J."/>
            <person name="Holmfeldt K."/>
        </authorList>
    </citation>
    <scope>NUCLEOTIDE SEQUENCE [LARGE SCALE GENOMIC DNA]</scope>
</reference>
<dbReference type="Proteomes" id="UP000302738">
    <property type="component" value="Segment"/>
</dbReference>
<proteinExistence type="predicted"/>
<evidence type="ECO:0000313" key="1">
    <source>
        <dbReference type="EMBL" id="QCQ58141.1"/>
    </source>
</evidence>